<name>A0ABN9YUE9_9LACO</name>
<evidence type="ECO:0000313" key="2">
    <source>
        <dbReference type="EMBL" id="CAK1246617.1"/>
    </source>
</evidence>
<keyword evidence="1" id="KW-0812">Transmembrane</keyword>
<evidence type="ECO:0000256" key="1">
    <source>
        <dbReference type="SAM" id="Phobius"/>
    </source>
</evidence>
<dbReference type="Proteomes" id="UP001314261">
    <property type="component" value="Unassembled WGS sequence"/>
</dbReference>
<feature type="transmembrane region" description="Helical" evidence="1">
    <location>
        <begin position="6"/>
        <end position="27"/>
    </location>
</feature>
<evidence type="ECO:0000313" key="3">
    <source>
        <dbReference type="Proteomes" id="UP001314261"/>
    </source>
</evidence>
<keyword evidence="1" id="KW-0472">Membrane</keyword>
<organism evidence="2 3">
    <name type="scientific">Fructobacillus fructosus</name>
    <dbReference type="NCBI Taxonomy" id="1631"/>
    <lineage>
        <taxon>Bacteria</taxon>
        <taxon>Bacillati</taxon>
        <taxon>Bacillota</taxon>
        <taxon>Bacilli</taxon>
        <taxon>Lactobacillales</taxon>
        <taxon>Lactobacillaceae</taxon>
        <taxon>Fructobacillus</taxon>
    </lineage>
</organism>
<comment type="caution">
    <text evidence="2">The sequence shown here is derived from an EMBL/GenBank/DDBJ whole genome shotgun (WGS) entry which is preliminary data.</text>
</comment>
<sequence length="144" mass="16177">MFGTTLLNTLWVGLLAGILSALVRIGFQQLFKLEGDKRSEALTIGGGIFVDISQMMMLVLSILLSIVFLVWANIDTGITAGSGTLWGFLVWVLIEQINRGIFEKRGFFWQNPWQQTLVSFVSYLFWGWAIYLVAIGFPISGVYF</sequence>
<keyword evidence="3" id="KW-1185">Reference proteome</keyword>
<protein>
    <submittedName>
        <fullName evidence="2">DUF1440 family (YagU)</fullName>
    </submittedName>
</protein>
<feature type="transmembrane region" description="Helical" evidence="1">
    <location>
        <begin position="115"/>
        <end position="139"/>
    </location>
</feature>
<reference evidence="2 3" key="1">
    <citation type="submission" date="2023-10" db="EMBL/GenBank/DDBJ databases">
        <authorList>
            <person name="Botero Cardona J."/>
        </authorList>
    </citation>
    <scope>NUCLEOTIDE SEQUENCE [LARGE SCALE GENOMIC DNA]</scope>
    <source>
        <strain evidence="2 3">R-54839</strain>
    </source>
</reference>
<accession>A0ABN9YUE9</accession>
<feature type="transmembrane region" description="Helical" evidence="1">
    <location>
        <begin position="48"/>
        <end position="71"/>
    </location>
</feature>
<dbReference type="EMBL" id="CAUZLR010000007">
    <property type="protein sequence ID" value="CAK1246617.1"/>
    <property type="molecule type" value="Genomic_DNA"/>
</dbReference>
<keyword evidence="1" id="KW-1133">Transmembrane helix</keyword>
<gene>
    <name evidence="2" type="ORF">R54839_PPFHFPJH_01155</name>
</gene>
<dbReference type="RefSeq" id="WP_187753817.1">
    <property type="nucleotide sequence ID" value="NZ_CAUZLK010000006.1"/>
</dbReference>
<proteinExistence type="predicted"/>